<dbReference type="PROSITE" id="PS50937">
    <property type="entry name" value="HTH_MERR_2"/>
    <property type="match status" value="1"/>
</dbReference>
<dbReference type="GO" id="GO:0003677">
    <property type="term" value="F:DNA binding"/>
    <property type="evidence" value="ECO:0007669"/>
    <property type="project" value="UniProtKB-KW"/>
</dbReference>
<dbReference type="AlphaFoldDB" id="A0A8J7G7A1"/>
<feature type="domain" description="HTH merR-type" evidence="1">
    <location>
        <begin position="1"/>
        <end position="59"/>
    </location>
</feature>
<dbReference type="Gene3D" id="1.10.1660.10">
    <property type="match status" value="1"/>
</dbReference>
<organism evidence="2 3">
    <name type="scientific">Longispora fulva</name>
    <dbReference type="NCBI Taxonomy" id="619741"/>
    <lineage>
        <taxon>Bacteria</taxon>
        <taxon>Bacillati</taxon>
        <taxon>Actinomycetota</taxon>
        <taxon>Actinomycetes</taxon>
        <taxon>Micromonosporales</taxon>
        <taxon>Micromonosporaceae</taxon>
        <taxon>Longispora</taxon>
    </lineage>
</organism>
<name>A0A8J7G7A1_9ACTN</name>
<dbReference type="GO" id="GO:0006355">
    <property type="term" value="P:regulation of DNA-templated transcription"/>
    <property type="evidence" value="ECO:0007669"/>
    <property type="project" value="InterPro"/>
</dbReference>
<dbReference type="Pfam" id="PF13411">
    <property type="entry name" value="MerR_1"/>
    <property type="match status" value="1"/>
</dbReference>
<gene>
    <name evidence="2" type="ORF">IW245_001197</name>
</gene>
<reference evidence="2" key="1">
    <citation type="submission" date="2020-11" db="EMBL/GenBank/DDBJ databases">
        <title>Sequencing the genomes of 1000 actinobacteria strains.</title>
        <authorList>
            <person name="Klenk H.-P."/>
        </authorList>
    </citation>
    <scope>NUCLEOTIDE SEQUENCE</scope>
    <source>
        <strain evidence="2">DSM 45356</strain>
    </source>
</reference>
<keyword evidence="3" id="KW-1185">Reference proteome</keyword>
<comment type="caution">
    <text evidence="2">The sequence shown here is derived from an EMBL/GenBank/DDBJ whole genome shotgun (WGS) entry which is preliminary data.</text>
</comment>
<dbReference type="InterPro" id="IPR009061">
    <property type="entry name" value="DNA-bd_dom_put_sf"/>
</dbReference>
<dbReference type="Proteomes" id="UP000622552">
    <property type="component" value="Unassembled WGS sequence"/>
</dbReference>
<protein>
    <submittedName>
        <fullName evidence="2">DNA-binding transcriptional MerR regulator</fullName>
    </submittedName>
</protein>
<sequence length="199" mass="21686">MSVATIKFYLRERLLPPGTLTARNQADYDETHLARIKMIRTLTGIGMMSLSAVREVLAAIDDSCVPQRELYQVLNGALCAQLTASTGAASVVRAQAHVDEFIEGVGWRVGDDAPGRTALAQVVAALRDLGCTSEVEEVFLPYARAAEHLAVRELDAMPPGAPELVTRTVLFEVAFAVMRRMAYEHLMALRDADSPVTDE</sequence>
<evidence type="ECO:0000259" key="1">
    <source>
        <dbReference type="PROSITE" id="PS50937"/>
    </source>
</evidence>
<dbReference type="EMBL" id="JADOUF010000001">
    <property type="protein sequence ID" value="MBG6135003.1"/>
    <property type="molecule type" value="Genomic_DNA"/>
</dbReference>
<evidence type="ECO:0000313" key="2">
    <source>
        <dbReference type="EMBL" id="MBG6135003.1"/>
    </source>
</evidence>
<dbReference type="SUPFAM" id="SSF46955">
    <property type="entry name" value="Putative DNA-binding domain"/>
    <property type="match status" value="1"/>
</dbReference>
<proteinExistence type="predicted"/>
<accession>A0A8J7G7A1</accession>
<dbReference type="InterPro" id="IPR000551">
    <property type="entry name" value="MerR-type_HTH_dom"/>
</dbReference>
<evidence type="ECO:0000313" key="3">
    <source>
        <dbReference type="Proteomes" id="UP000622552"/>
    </source>
</evidence>
<keyword evidence="2" id="KW-0238">DNA-binding</keyword>